<dbReference type="NCBIfam" id="TIGR01420">
    <property type="entry name" value="pilT_fam"/>
    <property type="match status" value="1"/>
</dbReference>
<dbReference type="GO" id="GO:0005524">
    <property type="term" value="F:ATP binding"/>
    <property type="evidence" value="ECO:0007669"/>
    <property type="project" value="InterPro"/>
</dbReference>
<dbReference type="EMBL" id="MFDO01000014">
    <property type="protein sequence ID" value="OGE65649.1"/>
    <property type="molecule type" value="Genomic_DNA"/>
</dbReference>
<dbReference type="InterPro" id="IPR027417">
    <property type="entry name" value="P-loop_NTPase"/>
</dbReference>
<comment type="caution">
    <text evidence="3">The sequence shown here is derived from an EMBL/GenBank/DDBJ whole genome shotgun (WGS) entry which is preliminary data.</text>
</comment>
<evidence type="ECO:0000313" key="4">
    <source>
        <dbReference type="Proteomes" id="UP000178017"/>
    </source>
</evidence>
<accession>A0A1F5MK07</accession>
<dbReference type="PANTHER" id="PTHR30486:SF16">
    <property type="entry name" value="TWITCHING MOTILITY PROTEIN PILT"/>
    <property type="match status" value="1"/>
</dbReference>
<gene>
    <name evidence="3" type="ORF">A3B49_00205</name>
</gene>
<dbReference type="SMART" id="SM00382">
    <property type="entry name" value="AAA"/>
    <property type="match status" value="1"/>
</dbReference>
<dbReference type="AlphaFoldDB" id="A0A1F5MK07"/>
<organism evidence="3 4">
    <name type="scientific">Candidatus Daviesbacteria bacterium RIFCSPLOWO2_01_FULL_40_24</name>
    <dbReference type="NCBI Taxonomy" id="1797787"/>
    <lineage>
        <taxon>Bacteria</taxon>
        <taxon>Candidatus Daviesiibacteriota</taxon>
    </lineage>
</organism>
<feature type="domain" description="Bacterial type II secretion system protein E" evidence="2">
    <location>
        <begin position="194"/>
        <end position="208"/>
    </location>
</feature>
<evidence type="ECO:0000256" key="1">
    <source>
        <dbReference type="ARBA" id="ARBA00006611"/>
    </source>
</evidence>
<dbReference type="InterPro" id="IPR050921">
    <property type="entry name" value="T4SS_GSP_E_ATPase"/>
</dbReference>
<comment type="similarity">
    <text evidence="1">Belongs to the GSP E family.</text>
</comment>
<dbReference type="PROSITE" id="PS00662">
    <property type="entry name" value="T2SP_E"/>
    <property type="match status" value="1"/>
</dbReference>
<dbReference type="Gene3D" id="3.30.450.90">
    <property type="match status" value="1"/>
</dbReference>
<sequence>MNLDQLLDLVIDRNASDLHLVVGYPPTIRINGELIPVTGLTASNNNELLGIIENLLTPIQKSQFTSTFELDFGFTHQKRARFRANIYKQQGGLSLAFRMIPLKIPLLDKLGLPPAALKLGEIRQGLVLVVGPTGHGKSTTLAAFINQINNTKQSHIITIEDPIEYIYPLGRAVVSQREMFVDTKSWSAALKSALREDPDVVLVGEMRDLETIATTITIAETGHLVFATLHTNSAAQSIDRIIDVFPQTQQGQVRLQLGGVLEAIISQRLVPTISPGRVMAAELLLKTPALAELIRSAKTHLIDNLIQTSGELGMVTLESSLAQLIQQGKISYESARDYSFRPDLLAKLIGR</sequence>
<dbReference type="InterPro" id="IPR003593">
    <property type="entry name" value="AAA+_ATPase"/>
</dbReference>
<dbReference type="Proteomes" id="UP000178017">
    <property type="component" value="Unassembled WGS sequence"/>
</dbReference>
<proteinExistence type="inferred from homology"/>
<dbReference type="PANTHER" id="PTHR30486">
    <property type="entry name" value="TWITCHING MOTILITY PROTEIN PILT"/>
    <property type="match status" value="1"/>
</dbReference>
<protein>
    <submittedName>
        <fullName evidence="3">Type IV pili twitching motility protein PilT</fullName>
    </submittedName>
</protein>
<dbReference type="InterPro" id="IPR001482">
    <property type="entry name" value="T2SS/T4SS_dom"/>
</dbReference>
<dbReference type="CDD" id="cd01131">
    <property type="entry name" value="PilT"/>
    <property type="match status" value="1"/>
</dbReference>
<dbReference type="SUPFAM" id="SSF52540">
    <property type="entry name" value="P-loop containing nucleoside triphosphate hydrolases"/>
    <property type="match status" value="1"/>
</dbReference>
<dbReference type="Pfam" id="PF00437">
    <property type="entry name" value="T2SSE"/>
    <property type="match status" value="1"/>
</dbReference>
<dbReference type="GO" id="GO:0016887">
    <property type="term" value="F:ATP hydrolysis activity"/>
    <property type="evidence" value="ECO:0007669"/>
    <property type="project" value="InterPro"/>
</dbReference>
<evidence type="ECO:0000259" key="2">
    <source>
        <dbReference type="PROSITE" id="PS00662"/>
    </source>
</evidence>
<dbReference type="Gene3D" id="3.40.50.300">
    <property type="entry name" value="P-loop containing nucleotide triphosphate hydrolases"/>
    <property type="match status" value="1"/>
</dbReference>
<evidence type="ECO:0000313" key="3">
    <source>
        <dbReference type="EMBL" id="OGE65649.1"/>
    </source>
</evidence>
<dbReference type="InterPro" id="IPR006321">
    <property type="entry name" value="PilT/PilU"/>
</dbReference>
<name>A0A1F5MK07_9BACT</name>
<reference evidence="3 4" key="1">
    <citation type="journal article" date="2016" name="Nat. Commun.">
        <title>Thousands of microbial genomes shed light on interconnected biogeochemical processes in an aquifer system.</title>
        <authorList>
            <person name="Anantharaman K."/>
            <person name="Brown C.T."/>
            <person name="Hug L.A."/>
            <person name="Sharon I."/>
            <person name="Castelle C.J."/>
            <person name="Probst A.J."/>
            <person name="Thomas B.C."/>
            <person name="Singh A."/>
            <person name="Wilkins M.J."/>
            <person name="Karaoz U."/>
            <person name="Brodie E.L."/>
            <person name="Williams K.H."/>
            <person name="Hubbard S.S."/>
            <person name="Banfield J.F."/>
        </authorList>
    </citation>
    <scope>NUCLEOTIDE SEQUENCE [LARGE SCALE GENOMIC DNA]</scope>
</reference>